<name>A0A554LJZ1_9BACT</name>
<evidence type="ECO:0000256" key="2">
    <source>
        <dbReference type="SAM" id="Phobius"/>
    </source>
</evidence>
<evidence type="ECO:0000256" key="1">
    <source>
        <dbReference type="SAM" id="Coils"/>
    </source>
</evidence>
<feature type="coiled-coil region" evidence="1">
    <location>
        <begin position="42"/>
        <end position="69"/>
    </location>
</feature>
<keyword evidence="2" id="KW-0812">Transmembrane</keyword>
<accession>A0A554LJZ1</accession>
<gene>
    <name evidence="3" type="ORF">CEN89_334</name>
</gene>
<dbReference type="InterPro" id="IPR007060">
    <property type="entry name" value="FtsL/DivIC"/>
</dbReference>
<dbReference type="AlphaFoldDB" id="A0A554LJZ1"/>
<evidence type="ECO:0000313" key="4">
    <source>
        <dbReference type="Proteomes" id="UP000315689"/>
    </source>
</evidence>
<proteinExistence type="predicted"/>
<reference evidence="3 4" key="1">
    <citation type="submission" date="2017-07" db="EMBL/GenBank/DDBJ databases">
        <title>Mechanisms for carbon and nitrogen cycling indicate functional differentiation within the Candidate Phyla Radiation.</title>
        <authorList>
            <person name="Danczak R.E."/>
            <person name="Johnston M.D."/>
            <person name="Kenah C."/>
            <person name="Slattery M."/>
            <person name="Wrighton K.C."/>
            <person name="Wilkins M.J."/>
        </authorList>
    </citation>
    <scope>NUCLEOTIDE SEQUENCE [LARGE SCALE GENOMIC DNA]</scope>
    <source>
        <strain evidence="3">Licking1014_7</strain>
    </source>
</reference>
<evidence type="ECO:0000313" key="3">
    <source>
        <dbReference type="EMBL" id="TSC92969.1"/>
    </source>
</evidence>
<comment type="caution">
    <text evidence="3">The sequence shown here is derived from an EMBL/GenBank/DDBJ whole genome shotgun (WGS) entry which is preliminary data.</text>
</comment>
<keyword evidence="1" id="KW-0175">Coiled coil</keyword>
<evidence type="ECO:0008006" key="5">
    <source>
        <dbReference type="Google" id="ProtNLM"/>
    </source>
</evidence>
<organism evidence="3 4">
    <name type="scientific">Candidatus Berkelbacteria bacterium Licking1014_7</name>
    <dbReference type="NCBI Taxonomy" id="2017147"/>
    <lineage>
        <taxon>Bacteria</taxon>
        <taxon>Candidatus Berkelbacteria</taxon>
    </lineage>
</organism>
<dbReference type="Pfam" id="PF04977">
    <property type="entry name" value="DivIC"/>
    <property type="match status" value="1"/>
</dbReference>
<dbReference type="EMBL" id="VMGK01000009">
    <property type="protein sequence ID" value="TSC92969.1"/>
    <property type="molecule type" value="Genomic_DNA"/>
</dbReference>
<feature type="transmembrane region" description="Helical" evidence="2">
    <location>
        <begin position="15"/>
        <end position="36"/>
    </location>
</feature>
<keyword evidence="2" id="KW-1133">Transmembrane helix</keyword>
<sequence length="146" mass="17474">MKKLKFDFSAVAKKIAIFLYQLLILALVIYSGFVVVKKINENYKTNQEIQKYQDEIRQLKIENYNLSNLLIYYQTKTFKEIEARKRLGMKKEGETILVSPENKNGQTDIQQQQQTEMSQPAPNYQLWYNLIFHRERLPEIRFFEKG</sequence>
<protein>
    <recommendedName>
        <fullName evidence="5">Septum formation initiator</fullName>
    </recommendedName>
</protein>
<dbReference type="Proteomes" id="UP000315689">
    <property type="component" value="Unassembled WGS sequence"/>
</dbReference>
<keyword evidence="2" id="KW-0472">Membrane</keyword>